<evidence type="ECO:0008006" key="3">
    <source>
        <dbReference type="Google" id="ProtNLM"/>
    </source>
</evidence>
<protein>
    <recommendedName>
        <fullName evidence="3">Lipoprotein</fullName>
    </recommendedName>
</protein>
<gene>
    <name evidence="1" type="ORF">PEV8663_01321</name>
</gene>
<name>A0A238K6H0_9RHOB</name>
<dbReference type="RefSeq" id="WP_141467986.1">
    <property type="nucleotide sequence ID" value="NZ_FXYH01000004.1"/>
</dbReference>
<dbReference type="PROSITE" id="PS51257">
    <property type="entry name" value="PROKAR_LIPOPROTEIN"/>
    <property type="match status" value="1"/>
</dbReference>
<dbReference type="EMBL" id="FXYH01000004">
    <property type="protein sequence ID" value="SMX38459.1"/>
    <property type="molecule type" value="Genomic_DNA"/>
</dbReference>
<dbReference type="Proteomes" id="UP000220836">
    <property type="component" value="Unassembled WGS sequence"/>
</dbReference>
<sequence length="103" mass="11498">MTIGKYLAFFGAIALVACERTDAEPKFRSFDLNLVHPSQNSTYIGVSPGTPKADLPRLRHLKTGDFSEYLREKTGCVVDRTRETHVIGRKRTPAGYMVPIVCL</sequence>
<reference evidence="1 2" key="1">
    <citation type="submission" date="2017-05" db="EMBL/GenBank/DDBJ databases">
        <authorList>
            <person name="Song R."/>
            <person name="Chenine A.L."/>
            <person name="Ruprecht R.M."/>
        </authorList>
    </citation>
    <scope>NUCLEOTIDE SEQUENCE [LARGE SCALE GENOMIC DNA]</scope>
    <source>
        <strain evidence="1 2">CECT 8663</strain>
    </source>
</reference>
<organism evidence="1 2">
    <name type="scientific">Pelagimonas varians</name>
    <dbReference type="NCBI Taxonomy" id="696760"/>
    <lineage>
        <taxon>Bacteria</taxon>
        <taxon>Pseudomonadati</taxon>
        <taxon>Pseudomonadota</taxon>
        <taxon>Alphaproteobacteria</taxon>
        <taxon>Rhodobacterales</taxon>
        <taxon>Roseobacteraceae</taxon>
        <taxon>Pelagimonas</taxon>
    </lineage>
</organism>
<dbReference type="OrthoDB" id="7874984at2"/>
<dbReference type="AlphaFoldDB" id="A0A238K6H0"/>
<proteinExistence type="predicted"/>
<keyword evidence="2" id="KW-1185">Reference proteome</keyword>
<evidence type="ECO:0000313" key="2">
    <source>
        <dbReference type="Proteomes" id="UP000220836"/>
    </source>
</evidence>
<evidence type="ECO:0000313" key="1">
    <source>
        <dbReference type="EMBL" id="SMX38459.1"/>
    </source>
</evidence>
<accession>A0A238K6H0</accession>